<protein>
    <submittedName>
        <fullName evidence="6">LacI family DNA-binding transcriptional regulator</fullName>
    </submittedName>
</protein>
<dbReference type="PANTHER" id="PTHR30146">
    <property type="entry name" value="LACI-RELATED TRANSCRIPTIONAL REPRESSOR"/>
    <property type="match status" value="1"/>
</dbReference>
<dbReference type="InterPro" id="IPR028082">
    <property type="entry name" value="Peripla_BP_I"/>
</dbReference>
<organism evidence="6 7">
    <name type="scientific">Pontibacter silvestris</name>
    <dbReference type="NCBI Taxonomy" id="2305183"/>
    <lineage>
        <taxon>Bacteria</taxon>
        <taxon>Pseudomonadati</taxon>
        <taxon>Bacteroidota</taxon>
        <taxon>Cytophagia</taxon>
        <taxon>Cytophagales</taxon>
        <taxon>Hymenobacteraceae</taxon>
        <taxon>Pontibacter</taxon>
    </lineage>
</organism>
<dbReference type="SUPFAM" id="SSF53822">
    <property type="entry name" value="Periplasmic binding protein-like I"/>
    <property type="match status" value="1"/>
</dbReference>
<dbReference type="Pfam" id="PF00356">
    <property type="entry name" value="LacI"/>
    <property type="match status" value="1"/>
</dbReference>
<evidence type="ECO:0000313" key="6">
    <source>
        <dbReference type="EMBL" id="MFD2069207.1"/>
    </source>
</evidence>
<comment type="caution">
    <text evidence="6">The sequence shown here is derived from an EMBL/GenBank/DDBJ whole genome shotgun (WGS) entry which is preliminary data.</text>
</comment>
<dbReference type="SMART" id="SM00354">
    <property type="entry name" value="HTH_LACI"/>
    <property type="match status" value="1"/>
</dbReference>
<dbReference type="InterPro" id="IPR046335">
    <property type="entry name" value="LacI/GalR-like_sensor"/>
</dbReference>
<keyword evidence="4" id="KW-0804">Transcription</keyword>
<keyword evidence="2" id="KW-0805">Transcription regulation</keyword>
<evidence type="ECO:0000256" key="1">
    <source>
        <dbReference type="ARBA" id="ARBA00022491"/>
    </source>
</evidence>
<keyword evidence="3 6" id="KW-0238">DNA-binding</keyword>
<dbReference type="Gene3D" id="1.10.260.40">
    <property type="entry name" value="lambda repressor-like DNA-binding domains"/>
    <property type="match status" value="1"/>
</dbReference>
<dbReference type="InterPro" id="IPR000843">
    <property type="entry name" value="HTH_LacI"/>
</dbReference>
<evidence type="ECO:0000256" key="4">
    <source>
        <dbReference type="ARBA" id="ARBA00023163"/>
    </source>
</evidence>
<evidence type="ECO:0000313" key="7">
    <source>
        <dbReference type="Proteomes" id="UP001597369"/>
    </source>
</evidence>
<keyword evidence="7" id="KW-1185">Reference proteome</keyword>
<sequence>MKRKVSLKDIAQHVGVSTALVSYVLNNQEKEKRVGEEMAARIRKAAGELNYQPNQIAKSLKSGKTYTIGLIVADISNPYSANIARIIEDEAKRNGYTVIFGSSDENADKSWDLINVLLNRQVDGFIIAPSEDSESQILYLKENNIPVVLIDRYFPSVPANYVAIDNCKAAYEAVMHLIRNGYRRIGMITYKTKLFHLQERVKGYQKAIEDSNLLDDQSLIKEARESNLKEEVQQQIDELLSLSEPIDALFFASNKLAVNGLKHIKNLKIMVPEKLAIVGFDETEAYDLYHCPITYVKQPMLELGRSAVKLLLDVIKDDSVKDISNLDTELIIRESSGNKK</sequence>
<accession>A0ABW4X532</accession>
<dbReference type="CDD" id="cd01392">
    <property type="entry name" value="HTH_LacI"/>
    <property type="match status" value="1"/>
</dbReference>
<name>A0ABW4X532_9BACT</name>
<dbReference type="Pfam" id="PF13377">
    <property type="entry name" value="Peripla_BP_3"/>
    <property type="match status" value="1"/>
</dbReference>
<evidence type="ECO:0000256" key="3">
    <source>
        <dbReference type="ARBA" id="ARBA00023125"/>
    </source>
</evidence>
<dbReference type="CDD" id="cd19977">
    <property type="entry name" value="PBP1_EndR-like"/>
    <property type="match status" value="1"/>
</dbReference>
<dbReference type="Gene3D" id="3.40.50.2300">
    <property type="match status" value="2"/>
</dbReference>
<dbReference type="PANTHER" id="PTHR30146:SF148">
    <property type="entry name" value="HTH-TYPE TRANSCRIPTIONAL REPRESSOR PURR-RELATED"/>
    <property type="match status" value="1"/>
</dbReference>
<dbReference type="EMBL" id="JBHUHV010000058">
    <property type="protein sequence ID" value="MFD2069207.1"/>
    <property type="molecule type" value="Genomic_DNA"/>
</dbReference>
<gene>
    <name evidence="6" type="ORF">ACFSKU_20150</name>
</gene>
<evidence type="ECO:0000256" key="2">
    <source>
        <dbReference type="ARBA" id="ARBA00023015"/>
    </source>
</evidence>
<dbReference type="SUPFAM" id="SSF47413">
    <property type="entry name" value="lambda repressor-like DNA-binding domains"/>
    <property type="match status" value="1"/>
</dbReference>
<keyword evidence="1" id="KW-0678">Repressor</keyword>
<dbReference type="InterPro" id="IPR010982">
    <property type="entry name" value="Lambda_DNA-bd_dom_sf"/>
</dbReference>
<reference evidence="7" key="1">
    <citation type="journal article" date="2019" name="Int. J. Syst. Evol. Microbiol.">
        <title>The Global Catalogue of Microorganisms (GCM) 10K type strain sequencing project: providing services to taxonomists for standard genome sequencing and annotation.</title>
        <authorList>
            <consortium name="The Broad Institute Genomics Platform"/>
            <consortium name="The Broad Institute Genome Sequencing Center for Infectious Disease"/>
            <person name="Wu L."/>
            <person name="Ma J."/>
        </authorList>
    </citation>
    <scope>NUCLEOTIDE SEQUENCE [LARGE SCALE GENOMIC DNA]</scope>
    <source>
        <strain evidence="7">JCM 16545</strain>
    </source>
</reference>
<evidence type="ECO:0000259" key="5">
    <source>
        <dbReference type="PROSITE" id="PS50932"/>
    </source>
</evidence>
<proteinExistence type="predicted"/>
<dbReference type="Proteomes" id="UP001597369">
    <property type="component" value="Unassembled WGS sequence"/>
</dbReference>
<feature type="domain" description="HTH lacI-type" evidence="5">
    <location>
        <begin position="5"/>
        <end position="62"/>
    </location>
</feature>
<dbReference type="PROSITE" id="PS50932">
    <property type="entry name" value="HTH_LACI_2"/>
    <property type="match status" value="1"/>
</dbReference>
<dbReference type="RefSeq" id="WP_229957283.1">
    <property type="nucleotide sequence ID" value="NZ_JAJJWI010000001.1"/>
</dbReference>
<dbReference type="GO" id="GO:0003677">
    <property type="term" value="F:DNA binding"/>
    <property type="evidence" value="ECO:0007669"/>
    <property type="project" value="UniProtKB-KW"/>
</dbReference>